<evidence type="ECO:0000256" key="2">
    <source>
        <dbReference type="SAM" id="MobiDB-lite"/>
    </source>
</evidence>
<dbReference type="Proteomes" id="UP000039865">
    <property type="component" value="Unassembled WGS sequence"/>
</dbReference>
<feature type="coiled-coil region" evidence="1">
    <location>
        <begin position="181"/>
        <end position="227"/>
    </location>
</feature>
<accession>A0A078AIL6</accession>
<organism evidence="4 5">
    <name type="scientific">Stylonychia lemnae</name>
    <name type="common">Ciliate</name>
    <dbReference type="NCBI Taxonomy" id="5949"/>
    <lineage>
        <taxon>Eukaryota</taxon>
        <taxon>Sar</taxon>
        <taxon>Alveolata</taxon>
        <taxon>Ciliophora</taxon>
        <taxon>Intramacronucleata</taxon>
        <taxon>Spirotrichea</taxon>
        <taxon>Stichotrichia</taxon>
        <taxon>Sporadotrichida</taxon>
        <taxon>Oxytrichidae</taxon>
        <taxon>Stylonychinae</taxon>
        <taxon>Stylonychia</taxon>
    </lineage>
</organism>
<evidence type="ECO:0000313" key="5">
    <source>
        <dbReference type="Proteomes" id="UP000039865"/>
    </source>
</evidence>
<evidence type="ECO:0000313" key="4">
    <source>
        <dbReference type="EMBL" id="CDW81332.1"/>
    </source>
</evidence>
<dbReference type="AlphaFoldDB" id="A0A078AIL6"/>
<reference evidence="4 5" key="1">
    <citation type="submission" date="2014-06" db="EMBL/GenBank/DDBJ databases">
        <authorList>
            <person name="Swart Estienne"/>
        </authorList>
    </citation>
    <scope>NUCLEOTIDE SEQUENCE [LARGE SCALE GENOMIC DNA]</scope>
    <source>
        <strain evidence="4 5">130c</strain>
    </source>
</reference>
<dbReference type="EMBL" id="CCKQ01009822">
    <property type="protein sequence ID" value="CDW81332.1"/>
    <property type="molecule type" value="Genomic_DNA"/>
</dbReference>
<evidence type="ECO:0008006" key="6">
    <source>
        <dbReference type="Google" id="ProtNLM"/>
    </source>
</evidence>
<keyword evidence="5" id="KW-1185">Reference proteome</keyword>
<dbReference type="InParanoid" id="A0A078AIL6"/>
<name>A0A078AIL6_STYLE</name>
<feature type="compositionally biased region" description="Polar residues" evidence="2">
    <location>
        <begin position="1"/>
        <end position="17"/>
    </location>
</feature>
<proteinExistence type="predicted"/>
<keyword evidence="3" id="KW-0812">Transmembrane</keyword>
<feature type="compositionally biased region" description="Low complexity" evidence="2">
    <location>
        <begin position="59"/>
        <end position="75"/>
    </location>
</feature>
<feature type="region of interest" description="Disordered" evidence="2">
    <location>
        <begin position="1"/>
        <end position="75"/>
    </location>
</feature>
<evidence type="ECO:0000256" key="1">
    <source>
        <dbReference type="SAM" id="Coils"/>
    </source>
</evidence>
<evidence type="ECO:0000256" key="3">
    <source>
        <dbReference type="SAM" id="Phobius"/>
    </source>
</evidence>
<feature type="transmembrane region" description="Helical" evidence="3">
    <location>
        <begin position="248"/>
        <end position="265"/>
    </location>
</feature>
<keyword evidence="1" id="KW-0175">Coiled coil</keyword>
<sequence>MNTQPHQSRMDQINFQQPDEYPIFKKSVSIAQSDESNSPLRNYIQPDPVLDEDTIDNEQQQNEYESQAQQQQQQFQQYQPLLQPPKIKQQTVSTSFAQPKVDTNIQKPIQLQQKQQCLQPTQQQYSFQQQNVSQVPIITRLPHHSRVRSFVVANHDDSTKSQSMMNLSPQINDHLTNTNNNTDIINEMIQLSIQKQQLERKQQQIQIQRLQQELNEINNELARQELKIKYESVKLQYNMNRNYKLKATLLYSVILVLLMMLHNLYKGRSISMLGQVSLLDGLHNESLDAEQNEIIVISNDLAIEDDTTHINENVNPQIYLGEDFDYRQVKNMAFTFNQQKASQTLNYDKNIVQNKMRKMMADLYSYNSTIFARYQNYLQDPYRLINHRKSQLKMQKIKTPLKSYQSIQMQDELSNYLTQTDMVIEPIIRKLVEIGGYQQHHYVSIILNNLEVDIQTCKSKIAQKASQFMRDKAEQELHSIDDYTFSESSIRKQILSLRIELDSVILDDCFQNFKDQTQVIMQKLEVYRN</sequence>
<protein>
    <recommendedName>
        <fullName evidence="6">Transmembrane protein</fullName>
    </recommendedName>
</protein>
<keyword evidence="3" id="KW-1133">Transmembrane helix</keyword>
<keyword evidence="3" id="KW-0472">Membrane</keyword>
<feature type="compositionally biased region" description="Polar residues" evidence="2">
    <location>
        <begin position="29"/>
        <end position="40"/>
    </location>
</feature>
<gene>
    <name evidence="4" type="primary">Contig2322.g2502</name>
    <name evidence="4" type="ORF">STYLEM_10347</name>
</gene>